<dbReference type="Proteomes" id="UP000233553">
    <property type="component" value="Unassembled WGS sequence"/>
</dbReference>
<dbReference type="RefSeq" id="WP_101236577.1">
    <property type="nucleotide sequence ID" value="NZ_PISJ01000013.1"/>
</dbReference>
<sequence length="63" mass="7274">MYTFSVDDELAEIVKQAAQRENRSTRGQFRHLLLCALKQEQLYPINQPKGDINLSKVEGCYES</sequence>
<evidence type="ECO:0000313" key="2">
    <source>
        <dbReference type="Proteomes" id="UP000233553"/>
    </source>
</evidence>
<gene>
    <name evidence="1" type="ORF">CW311_11400</name>
</gene>
<comment type="caution">
    <text evidence="1">The sequence shown here is derived from an EMBL/GenBank/DDBJ whole genome shotgun (WGS) entry which is preliminary data.</text>
</comment>
<reference evidence="1 2" key="1">
    <citation type="submission" date="2017-12" db="EMBL/GenBank/DDBJ databases">
        <title>Draft Genome sequences of multiple microbial strains isolated from spacecraft associated surfaces.</title>
        <authorList>
            <person name="Seuylemezian A."/>
            <person name="Vaishampayan P."/>
            <person name="Venkateswaran K."/>
        </authorList>
    </citation>
    <scope>NUCLEOTIDE SEQUENCE [LARGE SCALE GENOMIC DNA]</scope>
    <source>
        <strain evidence="1 2">2P01AA</strain>
    </source>
</reference>
<accession>A0A2N0WET9</accession>
<organism evidence="1 2">
    <name type="scientific">Acinetobacter proteolyticus</name>
    <dbReference type="NCBI Taxonomy" id="1776741"/>
    <lineage>
        <taxon>Bacteria</taxon>
        <taxon>Pseudomonadati</taxon>
        <taxon>Pseudomonadota</taxon>
        <taxon>Gammaproteobacteria</taxon>
        <taxon>Moraxellales</taxon>
        <taxon>Moraxellaceae</taxon>
        <taxon>Acinetobacter</taxon>
    </lineage>
</organism>
<dbReference type="InterPro" id="IPR010985">
    <property type="entry name" value="Ribbon_hlx_hlx"/>
</dbReference>
<name>A0A2N0WET9_9GAMM</name>
<protein>
    <submittedName>
        <fullName evidence="1">Uncharacterized protein</fullName>
    </submittedName>
</protein>
<dbReference type="EMBL" id="PISJ01000013">
    <property type="protein sequence ID" value="PKF33401.1"/>
    <property type="molecule type" value="Genomic_DNA"/>
</dbReference>
<dbReference type="GO" id="GO:0006355">
    <property type="term" value="P:regulation of DNA-templated transcription"/>
    <property type="evidence" value="ECO:0007669"/>
    <property type="project" value="InterPro"/>
</dbReference>
<proteinExistence type="predicted"/>
<dbReference type="AlphaFoldDB" id="A0A2N0WET9"/>
<dbReference type="SUPFAM" id="SSF47598">
    <property type="entry name" value="Ribbon-helix-helix"/>
    <property type="match status" value="1"/>
</dbReference>
<evidence type="ECO:0000313" key="1">
    <source>
        <dbReference type="EMBL" id="PKF33401.1"/>
    </source>
</evidence>